<keyword evidence="2" id="KW-1185">Reference proteome</keyword>
<evidence type="ECO:0000313" key="2">
    <source>
        <dbReference type="Proteomes" id="UP001163846"/>
    </source>
</evidence>
<evidence type="ECO:0000313" key="1">
    <source>
        <dbReference type="EMBL" id="KAJ3832902.1"/>
    </source>
</evidence>
<accession>A0AA38U5T3</accession>
<name>A0AA38U5T3_9AGAR</name>
<gene>
    <name evidence="1" type="ORF">F5878DRAFT_547473</name>
</gene>
<proteinExistence type="predicted"/>
<dbReference type="Proteomes" id="UP001163846">
    <property type="component" value="Unassembled WGS sequence"/>
</dbReference>
<sequence length="242" mass="27280">MNKVDERLEWLHTHSRASASHRRGEYVSLPAGCGFGGGKLCPSNYANTPHNARLIQQVLDDPSVQRVARFVDNGLAMFFPALHRFLSNLLDKILADNPDIRRMFEGCCYGACHFNLHNAATRQHEDFFNVLFSMCAVYASGQYDHTRAGHFVAWSLGLVTQFPPGTVIFIPSAPVTHSNIPIAAHERRSSIAFFMSSGLGRWYQNGYMSDKDFKAQASSKQLQAWKDQRSRLWEVGLELLQC</sequence>
<comment type="caution">
    <text evidence="1">The sequence shown here is derived from an EMBL/GenBank/DDBJ whole genome shotgun (WGS) entry which is preliminary data.</text>
</comment>
<dbReference type="EMBL" id="MU806821">
    <property type="protein sequence ID" value="KAJ3832902.1"/>
    <property type="molecule type" value="Genomic_DNA"/>
</dbReference>
<dbReference type="AlphaFoldDB" id="A0AA38U5T3"/>
<protein>
    <submittedName>
        <fullName evidence="1">Uncharacterized protein</fullName>
    </submittedName>
</protein>
<organism evidence="1 2">
    <name type="scientific">Lentinula raphanica</name>
    <dbReference type="NCBI Taxonomy" id="153919"/>
    <lineage>
        <taxon>Eukaryota</taxon>
        <taxon>Fungi</taxon>
        <taxon>Dikarya</taxon>
        <taxon>Basidiomycota</taxon>
        <taxon>Agaricomycotina</taxon>
        <taxon>Agaricomycetes</taxon>
        <taxon>Agaricomycetidae</taxon>
        <taxon>Agaricales</taxon>
        <taxon>Marasmiineae</taxon>
        <taxon>Omphalotaceae</taxon>
        <taxon>Lentinula</taxon>
    </lineage>
</organism>
<dbReference type="Gene3D" id="3.60.130.30">
    <property type="match status" value="1"/>
</dbReference>
<reference evidence="1" key="1">
    <citation type="submission" date="2022-08" db="EMBL/GenBank/DDBJ databases">
        <authorList>
            <consortium name="DOE Joint Genome Institute"/>
            <person name="Min B."/>
            <person name="Riley R."/>
            <person name="Sierra-Patev S."/>
            <person name="Naranjo-Ortiz M."/>
            <person name="Looney B."/>
            <person name="Konkel Z."/>
            <person name="Slot J.C."/>
            <person name="Sakamoto Y."/>
            <person name="Steenwyk J.L."/>
            <person name="Rokas A."/>
            <person name="Carro J."/>
            <person name="Camarero S."/>
            <person name="Ferreira P."/>
            <person name="Molpeceres G."/>
            <person name="Ruiz-Duenas F.J."/>
            <person name="Serrano A."/>
            <person name="Henrissat B."/>
            <person name="Drula E."/>
            <person name="Hughes K.W."/>
            <person name="Mata J.L."/>
            <person name="Ishikawa N.K."/>
            <person name="Vargas-Isla R."/>
            <person name="Ushijima S."/>
            <person name="Smith C.A."/>
            <person name="Ahrendt S."/>
            <person name="Andreopoulos W."/>
            <person name="He G."/>
            <person name="Labutti K."/>
            <person name="Lipzen A."/>
            <person name="Ng V."/>
            <person name="Sandor L."/>
            <person name="Barry K."/>
            <person name="Martinez A.T."/>
            <person name="Xiao Y."/>
            <person name="Gibbons J.G."/>
            <person name="Terashima K."/>
            <person name="Hibbett D.S."/>
            <person name="Grigoriev I.V."/>
        </authorList>
    </citation>
    <scope>NUCLEOTIDE SEQUENCE</scope>
    <source>
        <strain evidence="1">TFB9207</strain>
    </source>
</reference>